<dbReference type="InterPro" id="IPR012340">
    <property type="entry name" value="NA-bd_OB-fold"/>
</dbReference>
<proteinExistence type="predicted"/>
<dbReference type="SUPFAM" id="SSF50249">
    <property type="entry name" value="Nucleic acid-binding proteins"/>
    <property type="match status" value="1"/>
</dbReference>
<dbReference type="GO" id="GO:0005737">
    <property type="term" value="C:cytoplasm"/>
    <property type="evidence" value="ECO:0007669"/>
    <property type="project" value="TreeGrafter"/>
</dbReference>
<dbReference type="Proteomes" id="UP000886884">
    <property type="component" value="Unassembled WGS sequence"/>
</dbReference>
<name>A0A9D1P700_9FIRM</name>
<evidence type="ECO:0000256" key="3">
    <source>
        <dbReference type="ARBA" id="ARBA00022801"/>
    </source>
</evidence>
<dbReference type="EMBL" id="DVOT01000130">
    <property type="protein sequence ID" value="HIV27721.1"/>
    <property type="molecule type" value="Genomic_DNA"/>
</dbReference>
<evidence type="ECO:0000313" key="8">
    <source>
        <dbReference type="EMBL" id="HIV27721.1"/>
    </source>
</evidence>
<feature type="domain" description="S1 motif" evidence="7">
    <location>
        <begin position="37"/>
        <end position="122"/>
    </location>
</feature>
<feature type="region of interest" description="Disordered" evidence="6">
    <location>
        <begin position="479"/>
        <end position="498"/>
    </location>
</feature>
<dbReference type="SMART" id="SM00316">
    <property type="entry name" value="S1"/>
    <property type="match status" value="1"/>
</dbReference>
<reference evidence="8" key="2">
    <citation type="journal article" date="2021" name="PeerJ">
        <title>Extensive microbial diversity within the chicken gut microbiome revealed by metagenomics and culture.</title>
        <authorList>
            <person name="Gilroy R."/>
            <person name="Ravi A."/>
            <person name="Getino M."/>
            <person name="Pursley I."/>
            <person name="Horton D.L."/>
            <person name="Alikhan N.F."/>
            <person name="Baker D."/>
            <person name="Gharbi K."/>
            <person name="Hall N."/>
            <person name="Watson M."/>
            <person name="Adriaenssens E.M."/>
            <person name="Foster-Nyarko E."/>
            <person name="Jarju S."/>
            <person name="Secka A."/>
            <person name="Antonio M."/>
            <person name="Oren A."/>
            <person name="Chaudhuri R.R."/>
            <person name="La Ragione R."/>
            <person name="Hildebrand F."/>
            <person name="Pallen M.J."/>
        </authorList>
    </citation>
    <scope>NUCLEOTIDE SEQUENCE</scope>
    <source>
        <strain evidence="8">CHK183-6373</strain>
    </source>
</reference>
<evidence type="ECO:0000313" key="9">
    <source>
        <dbReference type="Proteomes" id="UP000886884"/>
    </source>
</evidence>
<reference evidence="8" key="1">
    <citation type="submission" date="2020-10" db="EMBL/GenBank/DDBJ databases">
        <authorList>
            <person name="Gilroy R."/>
        </authorList>
    </citation>
    <scope>NUCLEOTIDE SEQUENCE</scope>
    <source>
        <strain evidence="8">CHK183-6373</strain>
    </source>
</reference>
<dbReference type="InterPro" id="IPR004659">
    <property type="entry name" value="RNase_E/G"/>
</dbReference>
<protein>
    <submittedName>
        <fullName evidence="8">Rne/Rng family ribonuclease</fullName>
    </submittedName>
</protein>
<dbReference type="GO" id="GO:0004540">
    <property type="term" value="F:RNA nuclease activity"/>
    <property type="evidence" value="ECO:0007669"/>
    <property type="project" value="InterPro"/>
</dbReference>
<keyword evidence="3" id="KW-0378">Hydrolase</keyword>
<dbReference type="InterPro" id="IPR003029">
    <property type="entry name" value="S1_domain"/>
</dbReference>
<comment type="cofactor">
    <cofactor evidence="1">
        <name>Mg(2+)</name>
        <dbReference type="ChEBI" id="CHEBI:18420"/>
    </cofactor>
</comment>
<accession>A0A9D1P700</accession>
<dbReference type="Pfam" id="PF10150">
    <property type="entry name" value="RNase_E_G"/>
    <property type="match status" value="1"/>
</dbReference>
<dbReference type="CDD" id="cd04453">
    <property type="entry name" value="S1_RNase_E"/>
    <property type="match status" value="1"/>
</dbReference>
<keyword evidence="5" id="KW-0694">RNA-binding</keyword>
<evidence type="ECO:0000256" key="6">
    <source>
        <dbReference type="SAM" id="MobiDB-lite"/>
    </source>
</evidence>
<dbReference type="PANTHER" id="PTHR30001:SF0">
    <property type="entry name" value="RIBONUCLEASE G"/>
    <property type="match status" value="1"/>
</dbReference>
<evidence type="ECO:0000259" key="7">
    <source>
        <dbReference type="SMART" id="SM00316"/>
    </source>
</evidence>
<dbReference type="Gene3D" id="2.40.50.140">
    <property type="entry name" value="Nucleic acid-binding proteins"/>
    <property type="match status" value="1"/>
</dbReference>
<dbReference type="InterPro" id="IPR019307">
    <property type="entry name" value="RNA-bd_AU-1/RNase_E/G"/>
</dbReference>
<keyword evidence="2" id="KW-0479">Metal-binding</keyword>
<dbReference type="GO" id="GO:0003723">
    <property type="term" value="F:RNA binding"/>
    <property type="evidence" value="ECO:0007669"/>
    <property type="project" value="UniProtKB-KW"/>
</dbReference>
<comment type="caution">
    <text evidence="8">The sequence shown here is derived from an EMBL/GenBank/DDBJ whole genome shotgun (WGS) entry which is preliminary data.</text>
</comment>
<gene>
    <name evidence="8" type="ORF">IAA64_07100</name>
</gene>
<evidence type="ECO:0000256" key="2">
    <source>
        <dbReference type="ARBA" id="ARBA00022723"/>
    </source>
</evidence>
<dbReference type="PANTHER" id="PTHR30001">
    <property type="entry name" value="RIBONUCLEASE"/>
    <property type="match status" value="1"/>
</dbReference>
<dbReference type="NCBIfam" id="TIGR00757">
    <property type="entry name" value="RNaseEG"/>
    <property type="match status" value="1"/>
</dbReference>
<sequence>MKKLILAEALCGQTRLAVLEDGLLAEIYSESAEGERCVGNIYAGRVENVLPGMQAAFVNIGLEKNAYLSVADIPVDKSDLGIDEKDVLRNASIKTLLRPGQEILVQGIKEPGGTKGARISCHITLPGRYCVLMPTVDCVGVSRKITQAEERARLHDLADALRPQGMGIIVRTAAEHVEEAKLRDDIAAMLRLWETIQNRQRYGVAPALLHRDLSLIYQAVRDMLAGEDVEMLIENEAQYRAAREVASMFSPECESRVRFYEGNEPLFEQYGIDHQMEKAYERRVWLKSGGYLVIDHAEALTAIDVNTGKFVGKHSFEETVFAINCEAAAEIALQLRLRDVGGIVVIDFIDMELAEHREELLCCLQDALARDRAKIHLAGFTTLGLVELTRKRIQQPLYLRDMQPCAACRGAGLVLSPQAVARKIQRDLRARVQVGEDGPHLIDASKEVSEALYAMGVPAERCYAHWDTNLSGAQYHISPAQESALPPKTRPLPRSENS</sequence>
<dbReference type="AlphaFoldDB" id="A0A9D1P700"/>
<evidence type="ECO:0000256" key="1">
    <source>
        <dbReference type="ARBA" id="ARBA00001946"/>
    </source>
</evidence>
<dbReference type="GO" id="GO:0046872">
    <property type="term" value="F:metal ion binding"/>
    <property type="evidence" value="ECO:0007669"/>
    <property type="project" value="UniProtKB-KW"/>
</dbReference>
<evidence type="ECO:0000256" key="4">
    <source>
        <dbReference type="ARBA" id="ARBA00022842"/>
    </source>
</evidence>
<dbReference type="GO" id="GO:0006364">
    <property type="term" value="P:rRNA processing"/>
    <property type="evidence" value="ECO:0007669"/>
    <property type="project" value="TreeGrafter"/>
</dbReference>
<evidence type="ECO:0000256" key="5">
    <source>
        <dbReference type="ARBA" id="ARBA00022884"/>
    </source>
</evidence>
<keyword evidence="4" id="KW-0460">Magnesium</keyword>
<dbReference type="GO" id="GO:0016787">
    <property type="term" value="F:hydrolase activity"/>
    <property type="evidence" value="ECO:0007669"/>
    <property type="project" value="UniProtKB-KW"/>
</dbReference>
<organism evidence="8 9">
    <name type="scientific">Candidatus Ornithocaccomicrobium faecavium</name>
    <dbReference type="NCBI Taxonomy" id="2840890"/>
    <lineage>
        <taxon>Bacteria</taxon>
        <taxon>Bacillati</taxon>
        <taxon>Bacillota</taxon>
        <taxon>Clostridia</taxon>
        <taxon>Candidatus Ornithocaccomicrobium</taxon>
    </lineage>
</organism>